<keyword evidence="2" id="KW-1185">Reference proteome</keyword>
<reference evidence="2" key="1">
    <citation type="journal article" date="2023" name="G3 (Bethesda)">
        <title>Genome assembly and association tests identify interacting loci associated with vigor, precocity, and sex in interspecific pistachio rootstocks.</title>
        <authorList>
            <person name="Palmer W."/>
            <person name="Jacygrad E."/>
            <person name="Sagayaradj S."/>
            <person name="Cavanaugh K."/>
            <person name="Han R."/>
            <person name="Bertier L."/>
            <person name="Beede B."/>
            <person name="Kafkas S."/>
            <person name="Golino D."/>
            <person name="Preece J."/>
            <person name="Michelmore R."/>
        </authorList>
    </citation>
    <scope>NUCLEOTIDE SEQUENCE [LARGE SCALE GENOMIC DNA]</scope>
</reference>
<comment type="caution">
    <text evidence="1">The sequence shown here is derived from an EMBL/GenBank/DDBJ whole genome shotgun (WGS) entry which is preliminary data.</text>
</comment>
<sequence length="1283" mass="142681">MLCSGWLLSGKLAKMILIDCEQNDYDCPLTISVLDFTMQLVETGLENDFVQALVVFSLQYILVNHEYWKYRVKNVRWKVTLKVLEMMKTCILSTSCSGKLGEMIRSMLLCDSSIHSTLFRIICTTTEALEKLYVIRTFELMEIEGLQLAIVSVLNVLYIMLSKFSKEMPSSLPIFHQALLSSTTSPVPVVAAVTSLISYFRNPAIQVGAARVLSMLLTISDLSQLNFSANACFGLDDKQIADLRHSVDCMLQSVENEDQFVASVNLLTAAARYQPALLIALFCTKENTDVQPSNGNGVKHPANEASSGLLGSKKSSLVDALLQYVERSDDLINSNPCILLNVLNFLKALWQGAGQYTNILEWLKGCGKYWKQLANSFSPIAKLQSLKLEKMTEKEALSLAYKYRCQSTVLEIMAHDLFLKKKLLHVESLLKHATETNGGLESAASAELSKPVNDSDLKDILSSWCRSSVLGSLIKSYTSCAYDNEILFHAKVAVSLLTVLMIEKLATGDTGSLSVSLLEKVRIMSKRLTSHNAFTQLLVQYSQHRYSEGKELKTLILSDLYCHLQGELEGRKTSPGPFRELSQYLIESKFWQSYEHKYDGDLLATAKDLYMFDLDCIRVDLGLDTWDYSEWKSSKVIAGTMLHCMQDANLMLLLATSKHSALRALVTVLTVYEDNSLEKGTEIGGRIPDQLISCIEPICQSFRSTLELLAPTLDAPGDILDFLAAQAELLLHLVRSVGKSLPSSVCVLVLKTCSSGLKVLCDLRKSVTGVKITMKHLLMVLLSLLEVTYHNSCLDAVKDTESVEDVAEVSNVTLGLLPILCHCITSAEHCTLSLTNVDLIIRSFLAPSTWFPIIQQHLQLQLVIQMLQVKSSFACIPVTLKFFLTLAQIRGGAEMLLNAGFFSSLRVLFADLLDRPASVVKHDKSYLDVTDKAEKLQWIWGLGLAVVAAVVHSLGESLSVDILDSVIPYFFRERAYLISYYLNAPEFPSFHDKKRPRAQRTQTSLTSLKETENTLMLMCVLAKQWSSWVKAMKEMDSQLRETSIHLLAFISRGTHRLGGSSGRTVPLICPPVLKEELDWCKKPSVVNSKNGWFALTPLGSVSKTKSTVVSTTTALVIRDQATESSDPASQTYFSDAVAIQMYRITFLVLKFLCLQADGAAKRAEEVGFVDLAHFPELPMPEILHGLQDQAVAIVTELCEANKLKQIHPEIHRVCLLLLQIMEMALNLELCVLQICGIRPVLGRVEDISKSVKLLIQATEGHAFLKTSMKSLKQIISIVYPGLL</sequence>
<name>A0ACC0X3R8_9ROSI</name>
<proteinExistence type="predicted"/>
<dbReference type="Proteomes" id="UP001163603">
    <property type="component" value="Chromosome 14"/>
</dbReference>
<accession>A0ACC0X3R8</accession>
<gene>
    <name evidence="1" type="ORF">Pint_34375</name>
</gene>
<organism evidence="1 2">
    <name type="scientific">Pistacia integerrima</name>
    <dbReference type="NCBI Taxonomy" id="434235"/>
    <lineage>
        <taxon>Eukaryota</taxon>
        <taxon>Viridiplantae</taxon>
        <taxon>Streptophyta</taxon>
        <taxon>Embryophyta</taxon>
        <taxon>Tracheophyta</taxon>
        <taxon>Spermatophyta</taxon>
        <taxon>Magnoliopsida</taxon>
        <taxon>eudicotyledons</taxon>
        <taxon>Gunneridae</taxon>
        <taxon>Pentapetalae</taxon>
        <taxon>rosids</taxon>
        <taxon>malvids</taxon>
        <taxon>Sapindales</taxon>
        <taxon>Anacardiaceae</taxon>
        <taxon>Pistacia</taxon>
    </lineage>
</organism>
<evidence type="ECO:0000313" key="2">
    <source>
        <dbReference type="Proteomes" id="UP001163603"/>
    </source>
</evidence>
<protein>
    <submittedName>
        <fullName evidence="1">Uncharacterized protein</fullName>
    </submittedName>
</protein>
<evidence type="ECO:0000313" key="1">
    <source>
        <dbReference type="EMBL" id="KAJ0009755.1"/>
    </source>
</evidence>
<dbReference type="EMBL" id="CM047749">
    <property type="protein sequence ID" value="KAJ0009755.1"/>
    <property type="molecule type" value="Genomic_DNA"/>
</dbReference>